<accession>A0A4Z1H7Y7</accession>
<name>A0A4Z1H7Y7_9HELO</name>
<proteinExistence type="predicted"/>
<comment type="caution">
    <text evidence="1">The sequence shown here is derived from an EMBL/GenBank/DDBJ whole genome shotgun (WGS) entry which is preliminary data.</text>
</comment>
<dbReference type="SUPFAM" id="SSF56436">
    <property type="entry name" value="C-type lectin-like"/>
    <property type="match status" value="1"/>
</dbReference>
<keyword evidence="2" id="KW-1185">Reference proteome</keyword>
<protein>
    <submittedName>
        <fullName evidence="1">Uncharacterized protein</fullName>
    </submittedName>
</protein>
<dbReference type="AlphaFoldDB" id="A0A4Z1H7Y7"/>
<dbReference type="OrthoDB" id="659at2759"/>
<dbReference type="InterPro" id="IPR016187">
    <property type="entry name" value="CTDL_fold"/>
</dbReference>
<dbReference type="Proteomes" id="UP000297452">
    <property type="component" value="Unassembled WGS sequence"/>
</dbReference>
<organism evidence="1 2">
    <name type="scientific">Botryotinia narcissicola</name>
    <dbReference type="NCBI Taxonomy" id="278944"/>
    <lineage>
        <taxon>Eukaryota</taxon>
        <taxon>Fungi</taxon>
        <taxon>Dikarya</taxon>
        <taxon>Ascomycota</taxon>
        <taxon>Pezizomycotina</taxon>
        <taxon>Leotiomycetes</taxon>
        <taxon>Helotiales</taxon>
        <taxon>Sclerotiniaceae</taxon>
        <taxon>Botryotinia</taxon>
    </lineage>
</organism>
<gene>
    <name evidence="1" type="ORF">BOTNAR_0683g00020</name>
</gene>
<evidence type="ECO:0000313" key="2">
    <source>
        <dbReference type="Proteomes" id="UP000297452"/>
    </source>
</evidence>
<reference evidence="1 2" key="1">
    <citation type="submission" date="2017-12" db="EMBL/GenBank/DDBJ databases">
        <title>Comparative genomics of Botrytis spp.</title>
        <authorList>
            <person name="Valero-Jimenez C.A."/>
            <person name="Tapia P."/>
            <person name="Veloso J."/>
            <person name="Silva-Moreno E."/>
            <person name="Staats M."/>
            <person name="Valdes J.H."/>
            <person name="Van Kan J.A.L."/>
        </authorList>
    </citation>
    <scope>NUCLEOTIDE SEQUENCE [LARGE SCALE GENOMIC DNA]</scope>
    <source>
        <strain evidence="1 2">MUCL2120</strain>
    </source>
</reference>
<sequence>MSNLEEYIAIASKFGSLPLLISPSGDTIPLSTGYIPLLTSHTFEDESRKELRKENNELEKDSPTYFSALEIFLLLVEPSGSGKKTIAKHHAFRLATTTMKSIGGGFIVRNGSSDVRNESWSFAGTDVMPCYFPISSVSRFSMLLLETLPQLIESCKDSRKPHHEQASIKLLLLGEISIVKNWILGSELTRHDIIPLSQVKRRMLMRNITGTNIEYKYIEIGIGEAASLPAYFALALETAHHGQKAEDLLGEWLHVVLSENYNDRRITREALEHSIREAEQGIQTPFPRRLRIKNPAFFSKAIQHLPAARQLVEEGTQVAIDLFNQNSFLAEPIIHSWLVRLRDIGSPELLKSLEGLVAGSGANAQLGALLVSDFISSSSPLHQRVSNHILVIIKEGTLPITQRLKAGRKISLLGDPRDKPSLTTIPSNTFTIGSSTYPNSSPPHFITICSHRIGVFPVVKREYEIFIKKTGRNWNSHDGLCPSKIIYQLQVLPGTMRAHIALGYRTLASIWEDYSRWGSPFTH</sequence>
<evidence type="ECO:0000313" key="1">
    <source>
        <dbReference type="EMBL" id="TGO45268.1"/>
    </source>
</evidence>
<dbReference type="EMBL" id="PQXJ01000680">
    <property type="protein sequence ID" value="TGO45268.1"/>
    <property type="molecule type" value="Genomic_DNA"/>
</dbReference>
<dbReference type="STRING" id="278944.A0A4Z1H7Y7"/>